<dbReference type="RefSeq" id="WP_090632939.1">
    <property type="nucleotide sequence ID" value="NZ_CVRB01000001.1"/>
</dbReference>
<keyword evidence="8" id="KW-1185">Reference proteome</keyword>
<evidence type="ECO:0000256" key="6">
    <source>
        <dbReference type="ARBA" id="ARBA00023136"/>
    </source>
</evidence>
<evidence type="ECO:0000256" key="3">
    <source>
        <dbReference type="ARBA" id="ARBA00022475"/>
    </source>
</evidence>
<protein>
    <submittedName>
        <fullName evidence="7">CDP-glycerol:poly(Glycerophosphate) glycerophosphotransferase</fullName>
    </submittedName>
</protein>
<dbReference type="Gene3D" id="3.40.50.12580">
    <property type="match status" value="1"/>
</dbReference>
<comment type="similarity">
    <text evidence="2">Belongs to the CDP-glycerol glycerophosphotransferase family.</text>
</comment>
<dbReference type="InterPro" id="IPR051612">
    <property type="entry name" value="Teichoic_Acid_Biosynth"/>
</dbReference>
<dbReference type="AlphaFoldDB" id="A0A0U1NUF1"/>
<evidence type="ECO:0000313" key="8">
    <source>
        <dbReference type="Proteomes" id="UP000199087"/>
    </source>
</evidence>
<keyword evidence="4 7" id="KW-0808">Transferase</keyword>
<accession>A0A0U1NUF1</accession>
<dbReference type="EMBL" id="CVRB01000001">
    <property type="protein sequence ID" value="CRK81681.1"/>
    <property type="molecule type" value="Genomic_DNA"/>
</dbReference>
<dbReference type="SUPFAM" id="SSF53756">
    <property type="entry name" value="UDP-Glycosyltransferase/glycogen phosphorylase"/>
    <property type="match status" value="1"/>
</dbReference>
<comment type="subcellular location">
    <subcellularLocation>
        <location evidence="1">Cell membrane</location>
        <topology evidence="1">Peripheral membrane protein</topology>
    </subcellularLocation>
</comment>
<evidence type="ECO:0000313" key="7">
    <source>
        <dbReference type="EMBL" id="CRK81681.1"/>
    </source>
</evidence>
<dbReference type="OrthoDB" id="9811865at2"/>
<evidence type="ECO:0000256" key="4">
    <source>
        <dbReference type="ARBA" id="ARBA00022679"/>
    </source>
</evidence>
<dbReference type="Gene3D" id="3.40.50.11820">
    <property type="match status" value="1"/>
</dbReference>
<organism evidence="7 8">
    <name type="scientific">Neobacillus massiliamazoniensis</name>
    <dbReference type="NCBI Taxonomy" id="1499688"/>
    <lineage>
        <taxon>Bacteria</taxon>
        <taxon>Bacillati</taxon>
        <taxon>Bacillota</taxon>
        <taxon>Bacilli</taxon>
        <taxon>Bacillales</taxon>
        <taxon>Bacillaceae</taxon>
        <taxon>Neobacillus</taxon>
    </lineage>
</organism>
<dbReference type="InterPro" id="IPR007554">
    <property type="entry name" value="Glycerophosphate_synth"/>
</dbReference>
<dbReference type="PANTHER" id="PTHR37316">
    <property type="entry name" value="TEICHOIC ACID GLYCEROL-PHOSPHATE PRIMASE"/>
    <property type="match status" value="1"/>
</dbReference>
<dbReference type="STRING" id="1499688.BN000_01592"/>
<evidence type="ECO:0000256" key="1">
    <source>
        <dbReference type="ARBA" id="ARBA00004202"/>
    </source>
</evidence>
<name>A0A0U1NUF1_9BACI</name>
<keyword evidence="5" id="KW-0777">Teichoic acid biosynthesis</keyword>
<evidence type="ECO:0000256" key="2">
    <source>
        <dbReference type="ARBA" id="ARBA00010488"/>
    </source>
</evidence>
<dbReference type="Proteomes" id="UP000199087">
    <property type="component" value="Unassembled WGS sequence"/>
</dbReference>
<keyword evidence="3" id="KW-1003">Cell membrane</keyword>
<dbReference type="Pfam" id="PF04464">
    <property type="entry name" value="Glyphos_transf"/>
    <property type="match status" value="1"/>
</dbReference>
<dbReference type="GO" id="GO:0047355">
    <property type="term" value="F:CDP-glycerol glycerophosphotransferase activity"/>
    <property type="evidence" value="ECO:0007669"/>
    <property type="project" value="InterPro"/>
</dbReference>
<sequence>MSFKSFLNAIKNSTSLIIIFIFNCLPIKNNKIFLFSYYGSQYGCNPKYISEHILKRYPKDKFDLVWAFNDLSNKGNIAGVRTVKTMSIKYFYELCTSKIVITNFRTTNLFRKRKNQFYIQTWHSSLRLKQIEKDAEDLLPLDYVEMAKQDSRKIDLLLSGCKVSTEILKRSFWYNGEIFEQGTPRNDLLFQQSKDLRKNLLNKLNIPDDYRVVLYAPTFRKNNQFEVYNLDYPKILEKLSDKFGGRWIFLVKLHPHMLSQDRQFMGNNQMVKDVTKYDDIQELLSIADVLISDYSSLIFDYSITKRPCFLYVPDLFEYTHQDRPLYFNLTDLPFTTATNNPMLLEKIDYFNTNEYNKTMADFLTKTGSFEEGKACEALTKRIEQVCLSNEKGRITYEAI</sequence>
<keyword evidence="6" id="KW-0472">Membrane</keyword>
<proteinExistence type="inferred from homology"/>
<reference evidence="8" key="1">
    <citation type="submission" date="2015-05" db="EMBL/GenBank/DDBJ databases">
        <authorList>
            <person name="Urmite Genomes"/>
        </authorList>
    </citation>
    <scope>NUCLEOTIDE SEQUENCE [LARGE SCALE GENOMIC DNA]</scope>
    <source>
        <strain evidence="8">LF1</strain>
    </source>
</reference>
<dbReference type="InterPro" id="IPR043149">
    <property type="entry name" value="TagF_N"/>
</dbReference>
<evidence type="ECO:0000256" key="5">
    <source>
        <dbReference type="ARBA" id="ARBA00022944"/>
    </source>
</evidence>
<dbReference type="GO" id="GO:0005886">
    <property type="term" value="C:plasma membrane"/>
    <property type="evidence" value="ECO:0007669"/>
    <property type="project" value="UniProtKB-SubCell"/>
</dbReference>
<dbReference type="PANTHER" id="PTHR37316:SF3">
    <property type="entry name" value="TEICHOIC ACID GLYCEROL-PHOSPHATE TRANSFERASE"/>
    <property type="match status" value="1"/>
</dbReference>
<gene>
    <name evidence="7" type="ORF">BN000_01592</name>
</gene>
<dbReference type="InterPro" id="IPR043148">
    <property type="entry name" value="TagF_C"/>
</dbReference>
<dbReference type="GO" id="GO:0019350">
    <property type="term" value="P:teichoic acid biosynthetic process"/>
    <property type="evidence" value="ECO:0007669"/>
    <property type="project" value="UniProtKB-KW"/>
</dbReference>